<evidence type="ECO:0000256" key="2">
    <source>
        <dbReference type="ARBA" id="ARBA00006308"/>
    </source>
</evidence>
<dbReference type="InParanoid" id="A0A067M7K4"/>
<dbReference type="HOGENOM" id="CLU_002323_0_0_1"/>
<dbReference type="AlphaFoldDB" id="A0A067M7K4"/>
<dbReference type="InterPro" id="IPR048570">
    <property type="entry name" value="PSMD1_RPN2_N"/>
</dbReference>
<dbReference type="EMBL" id="KL198065">
    <property type="protein sequence ID" value="KDQ10690.1"/>
    <property type="molecule type" value="Genomic_DNA"/>
</dbReference>
<dbReference type="SUPFAM" id="SSF48371">
    <property type="entry name" value="ARM repeat"/>
    <property type="match status" value="1"/>
</dbReference>
<dbReference type="STRING" id="930990.A0A067M7K4"/>
<reference evidence="11" key="1">
    <citation type="journal article" date="2014" name="Proc. Natl. Acad. Sci. U.S.A.">
        <title>Extensive sampling of basidiomycete genomes demonstrates inadequacy of the white-rot/brown-rot paradigm for wood decay fungi.</title>
        <authorList>
            <person name="Riley R."/>
            <person name="Salamov A.A."/>
            <person name="Brown D.W."/>
            <person name="Nagy L.G."/>
            <person name="Floudas D."/>
            <person name="Held B.W."/>
            <person name="Levasseur A."/>
            <person name="Lombard V."/>
            <person name="Morin E."/>
            <person name="Otillar R."/>
            <person name="Lindquist E.A."/>
            <person name="Sun H."/>
            <person name="LaButti K.M."/>
            <person name="Schmutz J."/>
            <person name="Jabbour D."/>
            <person name="Luo H."/>
            <person name="Baker S.E."/>
            <person name="Pisabarro A.G."/>
            <person name="Walton J.D."/>
            <person name="Blanchette R.A."/>
            <person name="Henrissat B."/>
            <person name="Martin F."/>
            <person name="Cullen D."/>
            <person name="Hibbett D.S."/>
            <person name="Grigoriev I.V."/>
        </authorList>
    </citation>
    <scope>NUCLEOTIDE SEQUENCE [LARGE SCALE GENOMIC DNA]</scope>
    <source>
        <strain evidence="11">FD-172 SS1</strain>
    </source>
</reference>
<comment type="similarity">
    <text evidence="2 6">Belongs to the proteasome subunit S1 family.</text>
</comment>
<dbReference type="InterPro" id="IPR002015">
    <property type="entry name" value="Proteasome/cyclosome_rpt"/>
</dbReference>
<feature type="domain" description="26S proteasome regulatory subunit RPN2 C-terminal" evidence="8">
    <location>
        <begin position="765"/>
        <end position="924"/>
    </location>
</feature>
<feature type="region of interest" description="Disordered" evidence="7">
    <location>
        <begin position="966"/>
        <end position="1012"/>
    </location>
</feature>
<keyword evidence="5 6" id="KW-0647">Proteasome</keyword>
<dbReference type="Pfam" id="PF21505">
    <property type="entry name" value="RPN2_N"/>
    <property type="match status" value="1"/>
</dbReference>
<accession>A0A067M7K4</accession>
<dbReference type="GO" id="GO:0005634">
    <property type="term" value="C:nucleus"/>
    <property type="evidence" value="ECO:0007669"/>
    <property type="project" value="TreeGrafter"/>
</dbReference>
<dbReference type="InterPro" id="IPR016024">
    <property type="entry name" value="ARM-type_fold"/>
</dbReference>
<keyword evidence="4" id="KW-0677">Repeat</keyword>
<feature type="compositionally biased region" description="Basic and acidic residues" evidence="7">
    <location>
        <begin position="819"/>
        <end position="862"/>
    </location>
</feature>
<gene>
    <name evidence="10" type="ORF">BOTBODRAFT_177975</name>
</gene>
<dbReference type="FunFam" id="1.25.10.10:FF:000017">
    <property type="entry name" value="26S proteasome non-ATPase regulatory subunit 1"/>
    <property type="match status" value="1"/>
</dbReference>
<name>A0A067M7K4_BOTB1</name>
<evidence type="ECO:0000256" key="6">
    <source>
        <dbReference type="PIRNR" id="PIRNR015947"/>
    </source>
</evidence>
<dbReference type="InterPro" id="IPR040623">
    <property type="entry name" value="RPN2_C"/>
</dbReference>
<feature type="domain" description="26S proteasome non-ATPase regulatory subunit 1/RPN2 N-terminal" evidence="9">
    <location>
        <begin position="7"/>
        <end position="316"/>
    </location>
</feature>
<organism evidence="10 11">
    <name type="scientific">Botryobasidium botryosum (strain FD-172 SS1)</name>
    <dbReference type="NCBI Taxonomy" id="930990"/>
    <lineage>
        <taxon>Eukaryota</taxon>
        <taxon>Fungi</taxon>
        <taxon>Dikarya</taxon>
        <taxon>Basidiomycota</taxon>
        <taxon>Agaricomycotina</taxon>
        <taxon>Agaricomycetes</taxon>
        <taxon>Cantharellales</taxon>
        <taxon>Botryobasidiaceae</taxon>
        <taxon>Botryobasidium</taxon>
    </lineage>
</organism>
<feature type="compositionally biased region" description="Low complexity" evidence="7">
    <location>
        <begin position="974"/>
        <end position="988"/>
    </location>
</feature>
<dbReference type="Gene3D" id="1.25.10.10">
    <property type="entry name" value="Leucine-rich Repeat Variant"/>
    <property type="match status" value="1"/>
</dbReference>
<evidence type="ECO:0000256" key="7">
    <source>
        <dbReference type="SAM" id="MobiDB-lite"/>
    </source>
</evidence>
<sequence>MVPRPQTSAAGVLALLSEPEPLVKQHALRSLNNLVPQFWAEISEHIEVIEDLYEGEALPKDARDMAALITSKVYYYLAEYDEALHFALGAGHAFEAEHSVPGSEEFVETVVSKAIDRYIQLRAAEEAGERIEEIDERLLDIIEGIFKRCIDDGEYRQALGIALESSRLDIITNIYKQTKDITLLSYVIEALLDSSFSLHYRIKVLHHILPLFPPLTANSSHVNAITRVHVTLSQKSLTVDLLTSLVAAGEKEKNLLAYQFAFDLLEGGTQDYLEEVRSGLPEGAEGFEKQAYDNLRKILSGEESIRLYLDFLQRNNHVDLLILKETKESLDPRSSIYHTALTLQNAYMHSGTNSDAFLRNNLDWLGRASNWSKFSATAALGVIHKGNVGESMRLLGPYLPADGAAGANAGPGSSPFSEGGALYALGLVNAGRGKDVLGFLQNKLGSVQEEVVQHGAALGLGVAGMGTGNLEAFNNLKTILFMDSAIAGEAAGYAMGLVMLGTGHGESIEEMLSYSHETQHEKIIRGLAIGVALIYYGRQEEADPTVERLLAEKDPILRYGGVYTLALAYAGTSNNHAVKKLLHIAVSDTSDDVRRAAVTSLAFLLFKNPGQVPRLVQLLSESYNPHVRCGATLALGISCAGTGSQDAIDILEPMTKDPVDFVRQGAFISLAMILVQQTEASSPSLASTRALFSKVITDKHEDPMARFGASIAQGLIDAGGRNVTITLQSRAGANNMGAIVGMTMFCQFWYWYPLAHCACLAFEPTGIIGLTDELRAPVFEVISNAKPSLFAYPAPAKPPTKETVEKVATAVLSTTAKAKAREKTKEKEKAASEGHAMDTDEKPEVKQEIKDVEMKDDAEVKAEGTSSTKPGEGLSSSSSSSKRERRAPEPTFEKLANCSRVTPAQLSHIVFPSDCRFQPVRPVSTVPTAKLSLTARKTEKYLSGGGIIMLLDQKPGESIEWVAPFGAQEGGDADAGASAAPAAEGADATRGTDGAQEANPPPPFEYPFGNDA</sequence>
<feature type="region of interest" description="Disordered" evidence="7">
    <location>
        <begin position="815"/>
        <end position="896"/>
    </location>
</feature>
<dbReference type="InterPro" id="IPR016642">
    <property type="entry name" value="26S_Psome_Rpn2"/>
</dbReference>
<evidence type="ECO:0000256" key="5">
    <source>
        <dbReference type="ARBA" id="ARBA00022942"/>
    </source>
</evidence>
<dbReference type="GO" id="GO:0042176">
    <property type="term" value="P:regulation of protein catabolic process"/>
    <property type="evidence" value="ECO:0007669"/>
    <property type="project" value="UniProtKB-UniRule"/>
</dbReference>
<dbReference type="GO" id="GO:0043161">
    <property type="term" value="P:proteasome-mediated ubiquitin-dependent protein catabolic process"/>
    <property type="evidence" value="ECO:0007669"/>
    <property type="project" value="TreeGrafter"/>
</dbReference>
<evidence type="ECO:0000256" key="1">
    <source>
        <dbReference type="ARBA" id="ARBA00002187"/>
    </source>
</evidence>
<evidence type="ECO:0000256" key="4">
    <source>
        <dbReference type="ARBA" id="ARBA00022737"/>
    </source>
</evidence>
<dbReference type="Proteomes" id="UP000027195">
    <property type="component" value="Unassembled WGS sequence"/>
</dbReference>
<dbReference type="Pfam" id="PF18004">
    <property type="entry name" value="RPN2_C"/>
    <property type="match status" value="1"/>
</dbReference>
<comment type="function">
    <text evidence="1 6">Acts as a regulatory subunit of the 26S proteasome which is involved in the ATP-dependent degradation of ubiquitinated proteins.</text>
</comment>
<proteinExistence type="inferred from homology"/>
<dbReference type="Pfam" id="PF13646">
    <property type="entry name" value="HEAT_2"/>
    <property type="match status" value="1"/>
</dbReference>
<dbReference type="OrthoDB" id="261572at2759"/>
<evidence type="ECO:0000256" key="3">
    <source>
        <dbReference type="ARBA" id="ARBA00015684"/>
    </source>
</evidence>
<evidence type="ECO:0000259" key="8">
    <source>
        <dbReference type="Pfam" id="PF18004"/>
    </source>
</evidence>
<keyword evidence="11" id="KW-1185">Reference proteome</keyword>
<dbReference type="GO" id="GO:0030234">
    <property type="term" value="F:enzyme regulator activity"/>
    <property type="evidence" value="ECO:0007669"/>
    <property type="project" value="UniProtKB-UniRule"/>
</dbReference>
<protein>
    <recommendedName>
        <fullName evidence="3 6">26S proteasome regulatory subunit RPN2</fullName>
    </recommendedName>
</protein>
<dbReference type="GO" id="GO:0034515">
    <property type="term" value="C:proteasome storage granule"/>
    <property type="evidence" value="ECO:0007669"/>
    <property type="project" value="TreeGrafter"/>
</dbReference>
<dbReference type="PIRSF" id="PIRSF015947">
    <property type="entry name" value="26S_Psome_Rpn2"/>
    <property type="match status" value="1"/>
</dbReference>
<evidence type="ECO:0000313" key="10">
    <source>
        <dbReference type="EMBL" id="KDQ10690.1"/>
    </source>
</evidence>
<evidence type="ECO:0000313" key="11">
    <source>
        <dbReference type="Proteomes" id="UP000027195"/>
    </source>
</evidence>
<dbReference type="InterPro" id="IPR011989">
    <property type="entry name" value="ARM-like"/>
</dbReference>
<evidence type="ECO:0000259" key="9">
    <source>
        <dbReference type="Pfam" id="PF21505"/>
    </source>
</evidence>
<dbReference type="Pfam" id="PF01851">
    <property type="entry name" value="PC_rep"/>
    <property type="match status" value="2"/>
</dbReference>
<dbReference type="FunCoup" id="A0A067M7K4">
    <property type="interactions" value="818"/>
</dbReference>
<dbReference type="GO" id="GO:0008540">
    <property type="term" value="C:proteasome regulatory particle, base subcomplex"/>
    <property type="evidence" value="ECO:0007669"/>
    <property type="project" value="UniProtKB-UniRule"/>
</dbReference>
<dbReference type="PANTHER" id="PTHR10943:SF2">
    <property type="entry name" value="26S PROTEASOME NON-ATPASE REGULATORY SUBUNIT 1"/>
    <property type="match status" value="1"/>
</dbReference>
<dbReference type="PANTHER" id="PTHR10943">
    <property type="entry name" value="26S PROTEASOME NON-ATPASE REGULATORY SUBUNIT"/>
    <property type="match status" value="1"/>
</dbReference>